<dbReference type="InterPro" id="IPR001303">
    <property type="entry name" value="Aldolase_II/adducin_N"/>
</dbReference>
<organism evidence="4 5">
    <name type="scientific">Streptomyces hygroscopicus</name>
    <dbReference type="NCBI Taxonomy" id="1912"/>
    <lineage>
        <taxon>Bacteria</taxon>
        <taxon>Bacillati</taxon>
        <taxon>Actinomycetota</taxon>
        <taxon>Actinomycetes</taxon>
        <taxon>Kitasatosporales</taxon>
        <taxon>Streptomycetaceae</taxon>
        <taxon>Streptomyces</taxon>
        <taxon>Streptomyces violaceusniger group</taxon>
    </lineage>
</organism>
<keyword evidence="1" id="KW-0479">Metal-binding</keyword>
<dbReference type="PANTHER" id="PTHR22789">
    <property type="entry name" value="FUCULOSE PHOSPHATE ALDOLASE"/>
    <property type="match status" value="1"/>
</dbReference>
<dbReference type="SUPFAM" id="SSF53639">
    <property type="entry name" value="AraD/HMP-PK domain-like"/>
    <property type="match status" value="1"/>
</dbReference>
<gene>
    <name evidence="4" type="ORF">TPA0910_73770</name>
</gene>
<dbReference type="SMART" id="SM01007">
    <property type="entry name" value="Aldolase_II"/>
    <property type="match status" value="1"/>
</dbReference>
<comment type="caution">
    <text evidence="4">The sequence shown here is derived from an EMBL/GenBank/DDBJ whole genome shotgun (WGS) entry which is preliminary data.</text>
</comment>
<evidence type="ECO:0000256" key="1">
    <source>
        <dbReference type="ARBA" id="ARBA00022723"/>
    </source>
</evidence>
<dbReference type="Gene3D" id="3.40.225.10">
    <property type="entry name" value="Class II aldolase/adducin N-terminal domain"/>
    <property type="match status" value="1"/>
</dbReference>
<sequence length="238" mass="25584">MNAGEARRLVIEASHALSAAGQADMVWGHVAVRDPEGRGIWIKAPGWGWEELEETYEQRLQLVSYEAEVLQGTGAPHKECHIHLELLKATPDLICTVHTHAVSAIAFASLGHRLRPISHEGALFAGEDVPRFRSTGGLVSTPALGKALAAELGNAPAALMPRHGLVAAGTSVPAAVMHAVLLERACAVQLKAMAAGEIRVQSSRTEAMDKRAECWPDSQLEAGYRYLVRRSARTLPGR</sequence>
<protein>
    <submittedName>
        <fullName evidence="4">Class II aldolase</fullName>
    </submittedName>
</protein>
<evidence type="ECO:0000313" key="4">
    <source>
        <dbReference type="EMBL" id="GHJ32944.1"/>
    </source>
</evidence>
<dbReference type="Pfam" id="PF00596">
    <property type="entry name" value="Aldolase_II"/>
    <property type="match status" value="1"/>
</dbReference>
<dbReference type="InterPro" id="IPR050197">
    <property type="entry name" value="Aldolase_class_II_sugar_metab"/>
</dbReference>
<proteinExistence type="predicted"/>
<feature type="domain" description="Class II aldolase/adducin N-terminal" evidence="3">
    <location>
        <begin position="8"/>
        <end position="190"/>
    </location>
</feature>
<dbReference type="EMBL" id="BNEK01000005">
    <property type="protein sequence ID" value="GHJ32944.1"/>
    <property type="molecule type" value="Genomic_DNA"/>
</dbReference>
<keyword evidence="5" id="KW-1185">Reference proteome</keyword>
<keyword evidence="2" id="KW-0456">Lyase</keyword>
<reference evidence="4" key="1">
    <citation type="submission" date="2024-05" db="EMBL/GenBank/DDBJ databases">
        <title>Whole genome shotgun sequence of Streptomyces hygroscopicus NBRC 113678.</title>
        <authorList>
            <person name="Komaki H."/>
            <person name="Tamura T."/>
        </authorList>
    </citation>
    <scope>NUCLEOTIDE SEQUENCE</scope>
    <source>
        <strain evidence="4">N11-34</strain>
    </source>
</reference>
<dbReference type="Proteomes" id="UP001054854">
    <property type="component" value="Unassembled WGS sequence"/>
</dbReference>
<evidence type="ECO:0000313" key="5">
    <source>
        <dbReference type="Proteomes" id="UP001054854"/>
    </source>
</evidence>
<dbReference type="InterPro" id="IPR036409">
    <property type="entry name" value="Aldolase_II/adducin_N_sf"/>
</dbReference>
<dbReference type="RefSeq" id="WP_062010136.1">
    <property type="nucleotide sequence ID" value="NZ_BNEK01000005.1"/>
</dbReference>
<evidence type="ECO:0000259" key="3">
    <source>
        <dbReference type="SMART" id="SM01007"/>
    </source>
</evidence>
<dbReference type="PANTHER" id="PTHR22789:SF0">
    <property type="entry name" value="3-OXO-TETRONATE 4-PHOSPHATE DECARBOXYLASE-RELATED"/>
    <property type="match status" value="1"/>
</dbReference>
<name>A0ABQ3UBG6_STRHY</name>
<evidence type="ECO:0000256" key="2">
    <source>
        <dbReference type="ARBA" id="ARBA00023239"/>
    </source>
</evidence>
<accession>A0ABQ3UBG6</accession>